<evidence type="ECO:0000313" key="11">
    <source>
        <dbReference type="EMBL" id="GAQ88618.1"/>
    </source>
</evidence>
<dbReference type="InterPro" id="IPR024709">
    <property type="entry name" value="FucosylTrfase_pln"/>
</dbReference>
<comment type="similarity">
    <text evidence="2">Belongs to the glycosyltransferase GT106 family.</text>
</comment>
<proteinExistence type="inferred from homology"/>
<keyword evidence="7" id="KW-0325">Glycoprotein</keyword>
<organism evidence="11 12">
    <name type="scientific">Klebsormidium nitens</name>
    <name type="common">Green alga</name>
    <name type="synonym">Ulothrix nitens</name>
    <dbReference type="NCBI Taxonomy" id="105231"/>
    <lineage>
        <taxon>Eukaryota</taxon>
        <taxon>Viridiplantae</taxon>
        <taxon>Streptophyta</taxon>
        <taxon>Klebsormidiophyceae</taxon>
        <taxon>Klebsormidiales</taxon>
        <taxon>Klebsormidiaceae</taxon>
        <taxon>Klebsormidium</taxon>
    </lineage>
</organism>
<dbReference type="GO" id="GO:0016757">
    <property type="term" value="F:glycosyltransferase activity"/>
    <property type="evidence" value="ECO:0007669"/>
    <property type="project" value="UniProtKB-KW"/>
</dbReference>
<evidence type="ECO:0000256" key="10">
    <source>
        <dbReference type="ARBA" id="ARBA00030350"/>
    </source>
</evidence>
<dbReference type="EMBL" id="DF237394">
    <property type="protein sequence ID" value="GAQ88618.1"/>
    <property type="molecule type" value="Genomic_DNA"/>
</dbReference>
<keyword evidence="8" id="KW-0294">Fucose metabolism</keyword>
<sequence>MVGITVAWEAVVRWAVQPADGATELPPHTLQAIENQAGWETPAQDVVLLEAGSGKPPDTDGSTDLKTLLPGSLELGSSSKNLGIVDSAIGEERGSLGPATEGAGGVWQQPEGNQDVPCIETELRVLANPKGHLVVHANGGLNQMRLGIADMVAIARVLEAALVVPYLDARSFWQDNSTFEELFDLPFFIEALPDDVPVVAALPAELQGAPVARKHFKTWSDLQYYHSMIAPLWQNYKVIEVAKTDTTLANNELPPSVQKLRCKVAFHALRFAAPMRTLADGLVQKLRARGPFVALHLRYEKDVLAFSGCTHGLAPAEADALTAVRLATPQWRVKEINPLEARRSGRCPLSPSEVGLTLRALGFGRDTVIYLASGELFGGPDALAPLREQFPNLVTKESLVPPAQLTALQAHLNQWAAVDYVISVASDVFVATFSGNMAKAVRGHRRFSGHRKTIHLQGKELIPVLDEFAAGNVDVATCWQQLAAAQGSDSGQARVRAKGLKDEGMSRQEARKGEEYFYANPLPECLCAAVEKREQTLTRVVL</sequence>
<dbReference type="GO" id="GO:0016020">
    <property type="term" value="C:membrane"/>
    <property type="evidence" value="ECO:0007669"/>
    <property type="project" value="UniProtKB-SubCell"/>
</dbReference>
<dbReference type="OMA" id="INTAICD"/>
<evidence type="ECO:0000256" key="2">
    <source>
        <dbReference type="ARBA" id="ARBA00007737"/>
    </source>
</evidence>
<comment type="subcellular location">
    <subcellularLocation>
        <location evidence="1">Membrane</location>
    </subcellularLocation>
</comment>
<evidence type="ECO:0000256" key="4">
    <source>
        <dbReference type="ARBA" id="ARBA00022692"/>
    </source>
</evidence>
<name>A0A1Y1IKJ6_KLENI</name>
<evidence type="ECO:0000256" key="8">
    <source>
        <dbReference type="ARBA" id="ARBA00023253"/>
    </source>
</evidence>
<dbReference type="PANTHER" id="PTHR31741">
    <property type="entry name" value="OS02G0726500 PROTEIN-RELATED"/>
    <property type="match status" value="1"/>
</dbReference>
<dbReference type="Pfam" id="PF10250">
    <property type="entry name" value="O-FucT"/>
    <property type="match status" value="1"/>
</dbReference>
<accession>A0A1Y1IKJ6</accession>
<dbReference type="GO" id="GO:0005737">
    <property type="term" value="C:cytoplasm"/>
    <property type="evidence" value="ECO:0000318"/>
    <property type="project" value="GO_Central"/>
</dbReference>
<dbReference type="AlphaFoldDB" id="A0A1Y1IKJ6"/>
<evidence type="ECO:0000313" key="12">
    <source>
        <dbReference type="Proteomes" id="UP000054558"/>
    </source>
</evidence>
<keyword evidence="6" id="KW-0472">Membrane</keyword>
<evidence type="ECO:0000256" key="6">
    <source>
        <dbReference type="ARBA" id="ARBA00023136"/>
    </source>
</evidence>
<dbReference type="GO" id="GO:0006004">
    <property type="term" value="P:fucose metabolic process"/>
    <property type="evidence" value="ECO:0007669"/>
    <property type="project" value="UniProtKB-KW"/>
</dbReference>
<keyword evidence="3 11" id="KW-0808">Transferase</keyword>
<keyword evidence="4" id="KW-0812">Transmembrane</keyword>
<dbReference type="Proteomes" id="UP000054558">
    <property type="component" value="Unassembled WGS sequence"/>
</dbReference>
<keyword evidence="5" id="KW-1133">Transmembrane helix</keyword>
<evidence type="ECO:0000256" key="1">
    <source>
        <dbReference type="ARBA" id="ARBA00004370"/>
    </source>
</evidence>
<evidence type="ECO:0000256" key="3">
    <source>
        <dbReference type="ARBA" id="ARBA00022679"/>
    </source>
</evidence>
<gene>
    <name evidence="11" type="ORF">KFL_004450050</name>
</gene>
<protein>
    <recommendedName>
        <fullName evidence="10">O-fucosyltransferase family protein</fullName>
    </recommendedName>
</protein>
<evidence type="ECO:0000256" key="9">
    <source>
        <dbReference type="ARBA" id="ARBA00023277"/>
    </source>
</evidence>
<reference evidence="11 12" key="1">
    <citation type="journal article" date="2014" name="Nat. Commun.">
        <title>Klebsormidium flaccidum genome reveals primary factors for plant terrestrial adaptation.</title>
        <authorList>
            <person name="Hori K."/>
            <person name="Maruyama F."/>
            <person name="Fujisawa T."/>
            <person name="Togashi T."/>
            <person name="Yamamoto N."/>
            <person name="Seo M."/>
            <person name="Sato S."/>
            <person name="Yamada T."/>
            <person name="Mori H."/>
            <person name="Tajima N."/>
            <person name="Moriyama T."/>
            <person name="Ikeuchi M."/>
            <person name="Watanabe M."/>
            <person name="Wada H."/>
            <person name="Kobayashi K."/>
            <person name="Saito M."/>
            <person name="Masuda T."/>
            <person name="Sasaki-Sekimoto Y."/>
            <person name="Mashiguchi K."/>
            <person name="Awai K."/>
            <person name="Shimojima M."/>
            <person name="Masuda S."/>
            <person name="Iwai M."/>
            <person name="Nobusawa T."/>
            <person name="Narise T."/>
            <person name="Kondo S."/>
            <person name="Saito H."/>
            <person name="Sato R."/>
            <person name="Murakawa M."/>
            <person name="Ihara Y."/>
            <person name="Oshima-Yamada Y."/>
            <person name="Ohtaka K."/>
            <person name="Satoh M."/>
            <person name="Sonobe K."/>
            <person name="Ishii M."/>
            <person name="Ohtani R."/>
            <person name="Kanamori-Sato M."/>
            <person name="Honoki R."/>
            <person name="Miyazaki D."/>
            <person name="Mochizuki H."/>
            <person name="Umetsu J."/>
            <person name="Higashi K."/>
            <person name="Shibata D."/>
            <person name="Kamiya Y."/>
            <person name="Sato N."/>
            <person name="Nakamura Y."/>
            <person name="Tabata S."/>
            <person name="Ida S."/>
            <person name="Kurokawa K."/>
            <person name="Ohta H."/>
        </authorList>
    </citation>
    <scope>NUCLEOTIDE SEQUENCE [LARGE SCALE GENOMIC DNA]</scope>
    <source>
        <strain evidence="11 12">NIES-2285</strain>
    </source>
</reference>
<keyword evidence="9" id="KW-0119">Carbohydrate metabolism</keyword>
<dbReference type="OrthoDB" id="2012966at2759"/>
<dbReference type="PANTHER" id="PTHR31741:SF1">
    <property type="entry name" value="O-FUCOSYLTRANSFERASE 7"/>
    <property type="match status" value="1"/>
</dbReference>
<evidence type="ECO:0000256" key="5">
    <source>
        <dbReference type="ARBA" id="ARBA00022989"/>
    </source>
</evidence>
<keyword evidence="12" id="KW-1185">Reference proteome</keyword>
<dbReference type="CDD" id="cd11299">
    <property type="entry name" value="O-FucT_plant"/>
    <property type="match status" value="1"/>
</dbReference>
<dbReference type="InterPro" id="IPR019378">
    <property type="entry name" value="GDP-Fuc_O-FucTrfase"/>
</dbReference>
<keyword evidence="11" id="KW-0328">Glycosyltransferase</keyword>
<evidence type="ECO:0000256" key="7">
    <source>
        <dbReference type="ARBA" id="ARBA00023180"/>
    </source>
</evidence>